<keyword evidence="12 20" id="KW-0411">Iron-sulfur</keyword>
<feature type="binding site" evidence="20">
    <location>
        <position position="55"/>
    </location>
    <ligand>
        <name>[2Fe-2S] cluster</name>
        <dbReference type="ChEBI" id="CHEBI:190135"/>
        <label>1</label>
    </ligand>
</feature>
<dbReference type="Pfam" id="PF03450">
    <property type="entry name" value="CO_deh_flav_C"/>
    <property type="match status" value="1"/>
</dbReference>
<feature type="binding site" evidence="20">
    <location>
        <position position="734"/>
    </location>
    <ligand>
        <name>Mo-molybdopterin</name>
        <dbReference type="ChEBI" id="CHEBI:71302"/>
    </ligand>
    <ligandPart>
        <name>Mo</name>
        <dbReference type="ChEBI" id="CHEBI:28685"/>
    </ligandPart>
</feature>
<dbReference type="AlphaFoldDB" id="A0A9N9S9A5"/>
<dbReference type="Proteomes" id="UP001153737">
    <property type="component" value="Chromosome 1"/>
</dbReference>
<comment type="cofactor">
    <cofactor evidence="20">
        <name>Mo-molybdopterin</name>
        <dbReference type="ChEBI" id="CHEBI:71302"/>
    </cofactor>
    <text evidence="20">Binds 1 Mo-molybdopterin (Mo-MPT) cofactor per subunit.</text>
</comment>
<comment type="similarity">
    <text evidence="3">Belongs to the xanthine dehydrogenase family.</text>
</comment>
<feature type="binding site" evidence="20">
    <location>
        <position position="154"/>
    </location>
    <ligand>
        <name>[2Fe-2S] cluster</name>
        <dbReference type="ChEBI" id="CHEBI:190135"/>
        <label>2</label>
    </ligand>
</feature>
<dbReference type="GO" id="GO:0005506">
    <property type="term" value="F:iron ion binding"/>
    <property type="evidence" value="ECO:0007669"/>
    <property type="project" value="InterPro"/>
</dbReference>
<dbReference type="FunFam" id="3.30.365.10:FF:000001">
    <property type="entry name" value="Xanthine dehydrogenase oxidase"/>
    <property type="match status" value="1"/>
</dbReference>
<comment type="cofactor">
    <cofactor evidence="20">
        <name>[2Fe-2S] cluster</name>
        <dbReference type="ChEBI" id="CHEBI:190135"/>
    </cofactor>
    <text evidence="20">Binds 2 [2Fe-2S] clusters.</text>
</comment>
<name>A0A9N9S9A5_PHACE</name>
<evidence type="ECO:0000256" key="8">
    <source>
        <dbReference type="ARBA" id="ARBA00022723"/>
    </source>
</evidence>
<evidence type="ECO:0000256" key="1">
    <source>
        <dbReference type="ARBA" id="ARBA00001974"/>
    </source>
</evidence>
<dbReference type="SUPFAM" id="SSF54665">
    <property type="entry name" value="CO dehydrogenase molybdoprotein N-domain-like"/>
    <property type="match status" value="1"/>
</dbReference>
<feature type="binding site" evidence="20">
    <location>
        <position position="78"/>
    </location>
    <ligand>
        <name>[2Fe-2S] cluster</name>
        <dbReference type="ChEBI" id="CHEBI:190135"/>
        <label>1</label>
    </ligand>
</feature>
<keyword evidence="5 20" id="KW-0500">Molybdenum</keyword>
<dbReference type="SUPFAM" id="SSF55447">
    <property type="entry name" value="CO dehydrogenase flavoprotein C-terminal domain-like"/>
    <property type="match status" value="1"/>
</dbReference>
<evidence type="ECO:0000256" key="9">
    <source>
        <dbReference type="ARBA" id="ARBA00022827"/>
    </source>
</evidence>
<dbReference type="Pfam" id="PF01315">
    <property type="entry name" value="Ald_Xan_dh_C"/>
    <property type="match status" value="1"/>
</dbReference>
<dbReference type="InterPro" id="IPR002346">
    <property type="entry name" value="Mopterin_DH_FAD-bd"/>
</dbReference>
<reference evidence="23" key="2">
    <citation type="submission" date="2022-10" db="EMBL/GenBank/DDBJ databases">
        <authorList>
            <consortium name="ENA_rothamsted_submissions"/>
            <consortium name="culmorum"/>
            <person name="King R."/>
        </authorList>
    </citation>
    <scope>NUCLEOTIDE SEQUENCE</scope>
</reference>
<feature type="binding site" evidence="20">
    <location>
        <position position="765"/>
    </location>
    <ligand>
        <name>Mo-molybdopterin</name>
        <dbReference type="ChEBI" id="CHEBI:71302"/>
    </ligand>
    <ligandPart>
        <name>Mo</name>
        <dbReference type="ChEBI" id="CHEBI:28685"/>
    </ligandPart>
</feature>
<keyword evidence="7 20" id="KW-0001">2Fe-2S</keyword>
<protein>
    <recommendedName>
        <fullName evidence="17">Indole-3-acetaldehyde oxidase</fullName>
    </recommendedName>
</protein>
<evidence type="ECO:0000259" key="22">
    <source>
        <dbReference type="PROSITE" id="PS51387"/>
    </source>
</evidence>
<dbReference type="InterPro" id="IPR046867">
    <property type="entry name" value="AldOxase/xan_DH_MoCoBD2"/>
</dbReference>
<dbReference type="FunFam" id="3.30.365.10:FF:000008">
    <property type="entry name" value="Aldehyde oxidase1"/>
    <property type="match status" value="1"/>
</dbReference>
<dbReference type="SUPFAM" id="SSF54292">
    <property type="entry name" value="2Fe-2S ferredoxin-like"/>
    <property type="match status" value="1"/>
</dbReference>
<dbReference type="Pfam" id="PF00941">
    <property type="entry name" value="FAD_binding_5"/>
    <property type="match status" value="1"/>
</dbReference>
<dbReference type="InterPro" id="IPR016208">
    <property type="entry name" value="Ald_Oxase/xanthine_DH-like"/>
</dbReference>
<evidence type="ECO:0000256" key="6">
    <source>
        <dbReference type="ARBA" id="ARBA00022630"/>
    </source>
</evidence>
<feature type="binding site" evidence="20">
    <location>
        <position position="50"/>
    </location>
    <ligand>
        <name>[2Fe-2S] cluster</name>
        <dbReference type="ChEBI" id="CHEBI:190135"/>
        <label>1</label>
    </ligand>
</feature>
<dbReference type="InterPro" id="IPR012675">
    <property type="entry name" value="Beta-grasp_dom_sf"/>
</dbReference>
<evidence type="ECO:0000313" key="24">
    <source>
        <dbReference type="Proteomes" id="UP001153737"/>
    </source>
</evidence>
<dbReference type="Gene3D" id="3.10.20.30">
    <property type="match status" value="1"/>
</dbReference>
<dbReference type="Pfam" id="PF01799">
    <property type="entry name" value="Fer2_2"/>
    <property type="match status" value="1"/>
</dbReference>
<feature type="binding site" evidence="20">
    <location>
        <position position="118"/>
    </location>
    <ligand>
        <name>[2Fe-2S] cluster</name>
        <dbReference type="ChEBI" id="CHEBI:190135"/>
        <label>2</label>
    </ligand>
</feature>
<evidence type="ECO:0000256" key="3">
    <source>
        <dbReference type="ARBA" id="ARBA00006849"/>
    </source>
</evidence>
<evidence type="ECO:0000259" key="21">
    <source>
        <dbReference type="PROSITE" id="PS51085"/>
    </source>
</evidence>
<feature type="domain" description="FAD-binding PCMH-type" evidence="22">
    <location>
        <begin position="206"/>
        <end position="387"/>
    </location>
</feature>
<evidence type="ECO:0000256" key="13">
    <source>
        <dbReference type="ARBA" id="ARBA00023027"/>
    </source>
</evidence>
<feature type="binding site" evidence="20">
    <location>
        <position position="877"/>
    </location>
    <ligand>
        <name>Mo-molybdopterin</name>
        <dbReference type="ChEBI" id="CHEBI:71302"/>
    </ligand>
    <ligandPart>
        <name>Mo</name>
        <dbReference type="ChEBI" id="CHEBI:28685"/>
    </ligandPart>
</feature>
<feature type="binding site" evidence="20">
    <location>
        <position position="152"/>
    </location>
    <ligand>
        <name>[2Fe-2S] cluster</name>
        <dbReference type="ChEBI" id="CHEBI:190135"/>
        <label>2</label>
    </ligand>
</feature>
<evidence type="ECO:0000256" key="18">
    <source>
        <dbReference type="PIRSR" id="PIRSR000127-1"/>
    </source>
</evidence>
<dbReference type="InterPro" id="IPR036884">
    <property type="entry name" value="2Fe-2S-bd_dom_sf"/>
</dbReference>
<dbReference type="InterPro" id="IPR000674">
    <property type="entry name" value="Ald_Oxase/Xan_DH_a/b"/>
</dbReference>
<evidence type="ECO:0000256" key="5">
    <source>
        <dbReference type="ARBA" id="ARBA00022505"/>
    </source>
</evidence>
<accession>A0A9N9S9A5</accession>
<dbReference type="FunFam" id="3.90.1170.50:FF:000003">
    <property type="entry name" value="Aldehyde oxidase"/>
    <property type="match status" value="1"/>
</dbReference>
<dbReference type="PIRSF" id="PIRSF000127">
    <property type="entry name" value="Xanthine_DH"/>
    <property type="match status" value="1"/>
</dbReference>
<dbReference type="InterPro" id="IPR016169">
    <property type="entry name" value="FAD-bd_PCMH_sub2"/>
</dbReference>
<dbReference type="InterPro" id="IPR001041">
    <property type="entry name" value="2Fe-2S_ferredoxin-type"/>
</dbReference>
<dbReference type="GO" id="GO:0051537">
    <property type="term" value="F:2 iron, 2 sulfur cluster binding"/>
    <property type="evidence" value="ECO:0007669"/>
    <property type="project" value="UniProtKB-KW"/>
</dbReference>
<dbReference type="Gene3D" id="3.90.1170.50">
    <property type="entry name" value="Aldehyde oxidase/xanthine dehydrogenase, a/b hammerhead"/>
    <property type="match status" value="1"/>
</dbReference>
<dbReference type="FunFam" id="3.30.390.50:FF:000003">
    <property type="entry name" value="Aldehyde oxidase1"/>
    <property type="match status" value="1"/>
</dbReference>
<feature type="binding site" evidence="20">
    <location>
        <position position="1031"/>
    </location>
    <ligand>
        <name>Mo-molybdopterin</name>
        <dbReference type="ChEBI" id="CHEBI:71302"/>
    </ligand>
    <ligandPart>
        <name>Mo</name>
        <dbReference type="ChEBI" id="CHEBI:28685"/>
    </ligandPart>
</feature>
<dbReference type="InterPro" id="IPR036856">
    <property type="entry name" value="Ald_Oxase/Xan_DH_a/b_sf"/>
</dbReference>
<dbReference type="GO" id="GO:0050302">
    <property type="term" value="F:indole-3-acetaldehyde oxidase activity"/>
    <property type="evidence" value="ECO:0007669"/>
    <property type="project" value="UniProtKB-EC"/>
</dbReference>
<dbReference type="SUPFAM" id="SSF56003">
    <property type="entry name" value="Molybdenum cofactor-binding domain"/>
    <property type="match status" value="1"/>
</dbReference>
<dbReference type="SUPFAM" id="SSF56176">
    <property type="entry name" value="FAD-binding/transporter-associated domain-like"/>
    <property type="match status" value="1"/>
</dbReference>
<proteinExistence type="inferred from homology"/>
<dbReference type="EMBL" id="OU896707">
    <property type="protein sequence ID" value="CAG9813283.1"/>
    <property type="molecule type" value="Genomic_DNA"/>
</dbReference>
<dbReference type="InterPro" id="IPR002888">
    <property type="entry name" value="2Fe-2S-bd"/>
</dbReference>
<comment type="subunit">
    <text evidence="4">Homodimer.</text>
</comment>
<evidence type="ECO:0000256" key="10">
    <source>
        <dbReference type="ARBA" id="ARBA00023002"/>
    </source>
</evidence>
<keyword evidence="8 20" id="KW-0479">Metal-binding</keyword>
<keyword evidence="13" id="KW-0520">NAD</keyword>
<evidence type="ECO:0000313" key="23">
    <source>
        <dbReference type="EMBL" id="CAG9813283.1"/>
    </source>
</evidence>
<evidence type="ECO:0000256" key="17">
    <source>
        <dbReference type="ARBA" id="ARBA00072265"/>
    </source>
</evidence>
<dbReference type="SUPFAM" id="SSF47741">
    <property type="entry name" value="CO dehydrogenase ISP C-domain like"/>
    <property type="match status" value="1"/>
</dbReference>
<evidence type="ECO:0000256" key="20">
    <source>
        <dbReference type="PIRSR" id="PIRSR000127-3"/>
    </source>
</evidence>
<feature type="binding site" evidence="19">
    <location>
        <position position="396"/>
    </location>
    <ligand>
        <name>FAD</name>
        <dbReference type="ChEBI" id="CHEBI:57692"/>
    </ligand>
</feature>
<evidence type="ECO:0000256" key="15">
    <source>
        <dbReference type="ARBA" id="ARBA00034078"/>
    </source>
</evidence>
<dbReference type="Gene3D" id="3.30.465.10">
    <property type="match status" value="1"/>
</dbReference>
<keyword evidence="11 20" id="KW-0408">Iron</keyword>
<keyword evidence="24" id="KW-1185">Reference proteome</keyword>
<dbReference type="InterPro" id="IPR036318">
    <property type="entry name" value="FAD-bd_PCMH-like_sf"/>
</dbReference>
<dbReference type="PROSITE" id="PS51085">
    <property type="entry name" value="2FE2S_FER_2"/>
    <property type="match status" value="1"/>
</dbReference>
<dbReference type="OrthoDB" id="8300278at2759"/>
<dbReference type="Pfam" id="PF20256">
    <property type="entry name" value="MoCoBD_2"/>
    <property type="match status" value="1"/>
</dbReference>
<dbReference type="GO" id="GO:0005777">
    <property type="term" value="C:peroxisome"/>
    <property type="evidence" value="ECO:0007669"/>
    <property type="project" value="UniProtKB-SubCell"/>
</dbReference>
<dbReference type="InterPro" id="IPR005107">
    <property type="entry name" value="CO_DH_flav_C"/>
</dbReference>
<evidence type="ECO:0000256" key="7">
    <source>
        <dbReference type="ARBA" id="ARBA00022714"/>
    </source>
</evidence>
<dbReference type="FunFam" id="3.10.20.30:FF:000012">
    <property type="entry name" value="Xanthine dehydrogenase/oxidase"/>
    <property type="match status" value="1"/>
</dbReference>
<dbReference type="Pfam" id="PF02738">
    <property type="entry name" value="MoCoBD_1"/>
    <property type="match status" value="1"/>
</dbReference>
<dbReference type="GO" id="GO:0071949">
    <property type="term" value="F:FAD binding"/>
    <property type="evidence" value="ECO:0007669"/>
    <property type="project" value="InterPro"/>
</dbReference>
<feature type="binding site" evidence="20">
    <location>
        <position position="58"/>
    </location>
    <ligand>
        <name>[2Fe-2S] cluster</name>
        <dbReference type="ChEBI" id="CHEBI:190135"/>
        <label>1</label>
    </ligand>
</feature>
<dbReference type="FunFam" id="3.30.465.10:FF:000013">
    <property type="entry name" value="Aldehyde oxidase"/>
    <property type="match status" value="1"/>
</dbReference>
<dbReference type="Gene3D" id="1.10.150.120">
    <property type="entry name" value="[2Fe-2S]-binding domain"/>
    <property type="match status" value="1"/>
</dbReference>
<comment type="cofactor">
    <cofactor evidence="1 19">
        <name>FAD</name>
        <dbReference type="ChEBI" id="CHEBI:57692"/>
    </cofactor>
</comment>
<evidence type="ECO:0000256" key="19">
    <source>
        <dbReference type="PIRSR" id="PIRSR000127-2"/>
    </source>
</evidence>
<dbReference type="PROSITE" id="PS00197">
    <property type="entry name" value="2FE2S_FER_1"/>
    <property type="match status" value="1"/>
</dbReference>
<dbReference type="Gene3D" id="3.30.365.10">
    <property type="entry name" value="Aldehyde oxidase/xanthine dehydrogenase, molybdopterin binding domain"/>
    <property type="match status" value="4"/>
</dbReference>
<evidence type="ECO:0000256" key="16">
    <source>
        <dbReference type="ARBA" id="ARBA00052415"/>
    </source>
</evidence>
<dbReference type="InterPro" id="IPR036683">
    <property type="entry name" value="CO_DH_flav_C_dom_sf"/>
</dbReference>
<evidence type="ECO:0000256" key="4">
    <source>
        <dbReference type="ARBA" id="ARBA00011738"/>
    </source>
</evidence>
<dbReference type="SMART" id="SM01092">
    <property type="entry name" value="CO_deh_flav_C"/>
    <property type="match status" value="1"/>
</dbReference>
<organism evidence="23 24">
    <name type="scientific">Phaedon cochleariae</name>
    <name type="common">Mustard beetle</name>
    <dbReference type="NCBI Taxonomy" id="80249"/>
    <lineage>
        <taxon>Eukaryota</taxon>
        <taxon>Metazoa</taxon>
        <taxon>Ecdysozoa</taxon>
        <taxon>Arthropoda</taxon>
        <taxon>Hexapoda</taxon>
        <taxon>Insecta</taxon>
        <taxon>Pterygota</taxon>
        <taxon>Neoptera</taxon>
        <taxon>Endopterygota</taxon>
        <taxon>Coleoptera</taxon>
        <taxon>Polyphaga</taxon>
        <taxon>Cucujiformia</taxon>
        <taxon>Chrysomeloidea</taxon>
        <taxon>Chrysomelidae</taxon>
        <taxon>Chrysomelinae</taxon>
        <taxon>Chrysomelini</taxon>
        <taxon>Phaedon</taxon>
    </lineage>
</organism>
<evidence type="ECO:0000256" key="14">
    <source>
        <dbReference type="ARBA" id="ARBA00023140"/>
    </source>
</evidence>
<keyword evidence="9 19" id="KW-0274">FAD</keyword>
<dbReference type="InterPro" id="IPR008274">
    <property type="entry name" value="AldOxase/xan_DH_MoCoBD1"/>
</dbReference>
<keyword evidence="14" id="KW-0576">Peroxisome</keyword>
<dbReference type="PANTHER" id="PTHR11908">
    <property type="entry name" value="XANTHINE DEHYDROGENASE"/>
    <property type="match status" value="1"/>
</dbReference>
<evidence type="ECO:0000256" key="11">
    <source>
        <dbReference type="ARBA" id="ARBA00023004"/>
    </source>
</evidence>
<sequence>MEMLRQLQNIQFTVGGVEYKLSADDGVGPETTLNTYLRKKTHLTGTKRMCLEGGCGACIVAVEETIDGKKSILAVNSCLVSILSCHGWKIHTVDGIGNSLIGLHPIQKLLADNNGTQCGFCSPGMVMNMFALHETEQLTKQQIEDSFGGNICRCTGYRPILSAFKKLASDADELTDIEDLKLCRYNDCQQRSKQLEDTKNLENYYLDLGKSKWMKVHTLKDLLEVLKTISTNNYMLIAGNTGRGVFRQEILPDIYIDVTTVNELTSYSVNENSLVLGANLTITKLMNICREVSKQDGFQYLSVIWDHLDLVASVPVRNIGTLAGNLMLKHLYNGFASDIFVLLETFQAEVVIVGVNDDDILCSPKDFLKVDMKKKVIKNIVLNALDDKKHKYSSYKIMPRAQNAHAMVNAAFLIKLKNDETVEWASIVYGGINPQFIHAESTENILKGQKLFDNSILQTVYKTLDQEIQPDYIPPDPKPQYRHDLAISLFYKFILTISPENLVSNRNKSGGPLLQRPVSNGIQEYGTNKDKWPLTEPMHKLEAYAQTSGQAKYVDDIPDLPNQLYAAFVTAKAIANSTIVSVDASPALQKKGVVRFLDKNDIPGLNTFMPKIAGNFIEEELFCSGRVQYYDQPIGVIVANDQEIAWQAAELVNVTYAAPTTKPFLDLREVVKAKVQERITHQSTIVPTGKGTDVKHTIKGEFYVGQQYHYHMELQCCNVVPTDDDGIEIHPSTQSMDANQMAIAAALNIPTNKISIFVRRIGGGFGAKLSRNALISSATALAAYTLKVPVRMSMTLEKNMDVIGKRFPLFVEYEVGVDDNGVIQYLEASYYSDFGVGGNEPIDPLLVDMITNCYDSKYWSYSTYTVATDTTATCYARAPGTAEALASIESIMEHIAFTLKLDPSDVKAANMNQTKFPKVVDYWREMQTWGDISNRKKAIADFNQENRWKKKGMSLVPMAWTLLVGANYTVLVSIFHGDGGVVITHGGVEMGQGINTKVAQMCAHKFGISMNLVSIKPNYNCITPNGSSSGGSLTTEAVCYTVVKACETLIERMKPIRDKMKNPTWPELVNQCFTENIQLSATGFFASNAPGVEEYKIIGVCATEVELDILTGQRQILRVDIIEDLGESMNPYIDIGQVEGAFIMGLGYHTTENIIHDSDGKLLTNRTWTYKPPGAKDIPLDFRIKFPTGNHETTLGVLKSKAVAEPPLCLSVSVPLGIRNALDSARREADPKQATWIPFDGPTTVEEAYLYSLNDYKQYTL</sequence>
<dbReference type="InterPro" id="IPR037165">
    <property type="entry name" value="AldOxase/xan_DH_Mopterin-bd_sf"/>
</dbReference>
<comment type="cofactor">
    <cofactor evidence="15">
        <name>[2Fe-2S] cluster</name>
        <dbReference type="ChEBI" id="CHEBI:190135"/>
    </cofactor>
</comment>
<keyword evidence="10" id="KW-0560">Oxidoreductase</keyword>
<evidence type="ECO:0000256" key="12">
    <source>
        <dbReference type="ARBA" id="ARBA00023014"/>
    </source>
</evidence>
<feature type="domain" description="2Fe-2S ferredoxin-type" evidence="21">
    <location>
        <begin position="8"/>
        <end position="96"/>
    </location>
</feature>
<feature type="active site" description="Proton acceptor" evidence="18">
    <location>
        <position position="1205"/>
    </location>
</feature>
<dbReference type="PROSITE" id="PS51387">
    <property type="entry name" value="FAD_PCMH"/>
    <property type="match status" value="1"/>
</dbReference>
<feature type="binding site" evidence="20">
    <location>
        <position position="121"/>
    </location>
    <ligand>
        <name>[2Fe-2S] cluster</name>
        <dbReference type="ChEBI" id="CHEBI:190135"/>
        <label>2</label>
    </ligand>
</feature>
<comment type="catalytic activity">
    <reaction evidence="16">
        <text>indole-3-acetaldehyde + O2 + H2O = (indol-3-yl)acetate + H2O2 + H(+)</text>
        <dbReference type="Rhea" id="RHEA:16277"/>
        <dbReference type="ChEBI" id="CHEBI:15377"/>
        <dbReference type="ChEBI" id="CHEBI:15378"/>
        <dbReference type="ChEBI" id="CHEBI:15379"/>
        <dbReference type="ChEBI" id="CHEBI:16240"/>
        <dbReference type="ChEBI" id="CHEBI:18086"/>
        <dbReference type="ChEBI" id="CHEBI:30854"/>
        <dbReference type="EC" id="1.2.3.7"/>
    </reaction>
</comment>
<gene>
    <name evidence="23" type="ORF">PHAECO_LOCUS722</name>
</gene>
<dbReference type="SMART" id="SM01008">
    <property type="entry name" value="Ald_Xan_dh_C"/>
    <property type="match status" value="1"/>
</dbReference>
<reference evidence="23" key="1">
    <citation type="submission" date="2022-01" db="EMBL/GenBank/DDBJ databases">
        <authorList>
            <person name="King R."/>
        </authorList>
    </citation>
    <scope>NUCLEOTIDE SEQUENCE</scope>
</reference>
<dbReference type="InterPro" id="IPR036010">
    <property type="entry name" value="2Fe-2S_ferredoxin-like_sf"/>
</dbReference>
<keyword evidence="6" id="KW-0285">Flavoprotein</keyword>
<dbReference type="InterPro" id="IPR016166">
    <property type="entry name" value="FAD-bd_PCMH"/>
</dbReference>
<dbReference type="Gene3D" id="3.30.390.50">
    <property type="entry name" value="CO dehydrogenase flavoprotein, C-terminal domain"/>
    <property type="match status" value="1"/>
</dbReference>
<comment type="subcellular location">
    <subcellularLocation>
        <location evidence="2">Peroxisome</location>
    </subcellularLocation>
</comment>
<evidence type="ECO:0000256" key="2">
    <source>
        <dbReference type="ARBA" id="ARBA00004275"/>
    </source>
</evidence>
<dbReference type="InterPro" id="IPR006058">
    <property type="entry name" value="2Fe2S_fd_BS"/>
</dbReference>
<dbReference type="PANTHER" id="PTHR11908:SF132">
    <property type="entry name" value="ALDEHYDE OXIDASE 1-RELATED"/>
    <property type="match status" value="1"/>
</dbReference>